<protein>
    <submittedName>
        <fullName evidence="1">Uncharacterized protein</fullName>
    </submittedName>
</protein>
<sequence length="270" mass="28690">MHRTHHLCAHCSSYCRYIHTACLHAWLPLPSCVPITLFIMALNIPLLSSPDAPGGRIPSPFTGEVYILSRTAMELGYKDGTHRVHPSKGVLFMTTQRLVFLPEDAAKAGYESLELPFRGMTRETLHQPIFACNNLTASCAYYEGMPFTGELSFKIVFKNGGIGVFLPLFNRCLGAARQAASAAASAGDHPGGGGEGVGGVLPEGDTPDAWANEWGAGNLQSAVAAVDPSDPSRLYLTQPVVSDAETEGRGSMPPLVEGAHASAGGLRRRG</sequence>
<evidence type="ECO:0000313" key="1">
    <source>
        <dbReference type="EMBL" id="KAK1859082.1"/>
    </source>
</evidence>
<accession>A0ACC3BMF1</accession>
<comment type="caution">
    <text evidence="1">The sequence shown here is derived from an EMBL/GenBank/DDBJ whole genome shotgun (WGS) entry which is preliminary data.</text>
</comment>
<gene>
    <name evidence="1" type="ORF">I4F81_001680</name>
</gene>
<evidence type="ECO:0000313" key="2">
    <source>
        <dbReference type="Proteomes" id="UP000798662"/>
    </source>
</evidence>
<dbReference type="Proteomes" id="UP000798662">
    <property type="component" value="Chromosome 1"/>
</dbReference>
<keyword evidence="2" id="KW-1185">Reference proteome</keyword>
<name>A0ACC3BMF1_PYRYE</name>
<dbReference type="EMBL" id="CM020618">
    <property type="protein sequence ID" value="KAK1859082.1"/>
    <property type="molecule type" value="Genomic_DNA"/>
</dbReference>
<proteinExistence type="predicted"/>
<organism evidence="1 2">
    <name type="scientific">Pyropia yezoensis</name>
    <name type="common">Susabi-nori</name>
    <name type="synonym">Porphyra yezoensis</name>
    <dbReference type="NCBI Taxonomy" id="2788"/>
    <lineage>
        <taxon>Eukaryota</taxon>
        <taxon>Rhodophyta</taxon>
        <taxon>Bangiophyceae</taxon>
        <taxon>Bangiales</taxon>
        <taxon>Bangiaceae</taxon>
        <taxon>Pyropia</taxon>
    </lineage>
</organism>
<reference evidence="1" key="1">
    <citation type="submission" date="2019-11" db="EMBL/GenBank/DDBJ databases">
        <title>Nori genome reveals adaptations in red seaweeds to the harsh intertidal environment.</title>
        <authorList>
            <person name="Wang D."/>
            <person name="Mao Y."/>
        </authorList>
    </citation>
    <scope>NUCLEOTIDE SEQUENCE</scope>
    <source>
        <tissue evidence="1">Gametophyte</tissue>
    </source>
</reference>